<protein>
    <submittedName>
        <fullName evidence="1">Uncharacterized protein</fullName>
    </submittedName>
</protein>
<dbReference type="Proteomes" id="UP000188637">
    <property type="component" value="Unassembled WGS sequence"/>
</dbReference>
<reference evidence="1" key="1">
    <citation type="submission" date="2016-08" db="EMBL/GenBank/DDBJ databases">
        <authorList>
            <person name="Ngugi D.K."/>
            <person name="Miyake S."/>
            <person name="Stingl U."/>
        </authorList>
    </citation>
    <scope>NUCLEOTIDE SEQUENCE</scope>
    <source>
        <strain evidence="1">SCG-D08WGA-EpuloA1</strain>
    </source>
</reference>
<sequence length="181" mass="21424">MTLQSLKNEISQGINKEYIYFWGHRPSLDGSITKSCLSQWWKCDFTYNSQTYWCMEQFMMAEKARLFKDKKILDLILNCNNQEEIKRLGRKVKPFNEKKWNQHREEIVIHGNMEKFSQNNKLKEYLLSTKDKVIVVASPYDTIWGVGVGEQDSRIINPFEWQGLNLLGFALMIVRDRLSSM</sequence>
<name>A0ACC8X9V5_9FIRM</name>
<accession>A0ACC8X9V5</accession>
<comment type="caution">
    <text evidence="1">The sequence shown here is derived from an EMBL/GenBank/DDBJ whole genome shotgun (WGS) entry which is preliminary data.</text>
</comment>
<evidence type="ECO:0000313" key="1">
    <source>
        <dbReference type="EMBL" id="ONI38846.1"/>
    </source>
</evidence>
<dbReference type="EMBL" id="LJHD01000279">
    <property type="protein sequence ID" value="ONI38846.1"/>
    <property type="molecule type" value="Genomic_DNA"/>
</dbReference>
<proteinExistence type="predicted"/>
<organism evidence="1 2">
    <name type="scientific">Candidatus Epulonipiscium fishelsonii</name>
    <dbReference type="NCBI Taxonomy" id="77094"/>
    <lineage>
        <taxon>Bacteria</taxon>
        <taxon>Bacillati</taxon>
        <taxon>Bacillota</taxon>
        <taxon>Clostridia</taxon>
        <taxon>Lachnospirales</taxon>
        <taxon>Lachnospiraceae</taxon>
        <taxon>Candidatus Epulonipiscium</taxon>
    </lineage>
</organism>
<gene>
    <name evidence="1" type="ORF">AN640_02185</name>
</gene>
<evidence type="ECO:0000313" key="2">
    <source>
        <dbReference type="Proteomes" id="UP000188637"/>
    </source>
</evidence>
<keyword evidence="2" id="KW-1185">Reference proteome</keyword>